<sequence length="477" mass="50164">MEPVQLELARLAIDADEVESTLVAAGALEITVRHMFVAGWQTRFVLSNPATRPITLGVTWPWLVDPGAVGWAVADGAEAALFVQPHDGAGPILVGRLRQGAVVRFDEQGLALPEIVLDPGGRYVLGWDWDWLTEPSAYGRRWATLHPTVTTLVRGEVVLLPAGPDVALVVPDGIAVERDDELCALTAAEPRTAAVELRSARGLHVVRLTWTPTATELLAAVAGKLLAAPRGRTGVVRLPGLDAAVVVQHALRAEAVDAPDDAQDALDQFTARFEPDVLDPAGPDAAFGALFLAGEFERTGEPELLDRAAAQVLRATRPAPGLGVAATRVCAGLIVAGASPQAVMDHLIALAGRPAADAEPDDPLDRLALSVLTRHLHAADHQDDALVRAVLALGTELGSGLPGDPVRPWPAERLGRLLATFATLPDGVAEPTRRAWGVPAADLAARRTPTLIARLVGEPLGRGHRWLAVLASAGGPQ</sequence>
<dbReference type="EMBL" id="BAABAB010000005">
    <property type="protein sequence ID" value="GAA3608419.1"/>
    <property type="molecule type" value="Genomic_DNA"/>
</dbReference>
<evidence type="ECO:0000313" key="1">
    <source>
        <dbReference type="EMBL" id="GAA3608419.1"/>
    </source>
</evidence>
<protein>
    <submittedName>
        <fullName evidence="1">Uncharacterized protein</fullName>
    </submittedName>
</protein>
<gene>
    <name evidence="1" type="ORF">GCM10022236_07710</name>
</gene>
<accession>A0ABP6ZJQ6</accession>
<name>A0ABP6ZJQ6_9ACTN</name>
<reference evidence="2" key="1">
    <citation type="journal article" date="2019" name="Int. J. Syst. Evol. Microbiol.">
        <title>The Global Catalogue of Microorganisms (GCM) 10K type strain sequencing project: providing services to taxonomists for standard genome sequencing and annotation.</title>
        <authorList>
            <consortium name="The Broad Institute Genomics Platform"/>
            <consortium name="The Broad Institute Genome Sequencing Center for Infectious Disease"/>
            <person name="Wu L."/>
            <person name="Ma J."/>
        </authorList>
    </citation>
    <scope>NUCLEOTIDE SEQUENCE [LARGE SCALE GENOMIC DNA]</scope>
    <source>
        <strain evidence="2">JCM 16929</strain>
    </source>
</reference>
<evidence type="ECO:0000313" key="2">
    <source>
        <dbReference type="Proteomes" id="UP001501490"/>
    </source>
</evidence>
<comment type="caution">
    <text evidence="1">The sequence shown here is derived from an EMBL/GenBank/DDBJ whole genome shotgun (WGS) entry which is preliminary data.</text>
</comment>
<keyword evidence="2" id="KW-1185">Reference proteome</keyword>
<proteinExistence type="predicted"/>
<organism evidence="1 2">
    <name type="scientific">Microlunatus ginsengisoli</name>
    <dbReference type="NCBI Taxonomy" id="363863"/>
    <lineage>
        <taxon>Bacteria</taxon>
        <taxon>Bacillati</taxon>
        <taxon>Actinomycetota</taxon>
        <taxon>Actinomycetes</taxon>
        <taxon>Propionibacteriales</taxon>
        <taxon>Propionibacteriaceae</taxon>
        <taxon>Microlunatus</taxon>
    </lineage>
</organism>
<dbReference type="Proteomes" id="UP001501490">
    <property type="component" value="Unassembled WGS sequence"/>
</dbReference>